<proteinExistence type="predicted"/>
<dbReference type="PANTHER" id="PTHR32309">
    <property type="entry name" value="TYROSINE-PROTEIN KINASE"/>
    <property type="match status" value="1"/>
</dbReference>
<reference evidence="2 3" key="1">
    <citation type="submission" date="2019-10" db="EMBL/GenBank/DDBJ databases">
        <title>The Genome Sequence of Clostridium tarantellae Isolated from Fish Brain.</title>
        <authorList>
            <person name="Bano L."/>
            <person name="Kiel M."/>
            <person name="Sales G."/>
            <person name="Doxey A.C."/>
            <person name="Mansfield M.J."/>
            <person name="Schiavone M."/>
            <person name="Rossetto O."/>
            <person name="Pirazzini M."/>
            <person name="Dobrindt U."/>
            <person name="Montecucco C."/>
        </authorList>
    </citation>
    <scope>NUCLEOTIDE SEQUENCE [LARGE SCALE GENOMIC DNA]</scope>
    <source>
        <strain evidence="2 3">DSM 3997</strain>
    </source>
</reference>
<dbReference type="EMBL" id="WHJC01000037">
    <property type="protein sequence ID" value="MPQ43064.1"/>
    <property type="molecule type" value="Genomic_DNA"/>
</dbReference>
<evidence type="ECO:0000313" key="2">
    <source>
        <dbReference type="EMBL" id="MPQ43064.1"/>
    </source>
</evidence>
<dbReference type="GO" id="GO:0005886">
    <property type="term" value="C:plasma membrane"/>
    <property type="evidence" value="ECO:0007669"/>
    <property type="project" value="TreeGrafter"/>
</dbReference>
<evidence type="ECO:0008006" key="4">
    <source>
        <dbReference type="Google" id="ProtNLM"/>
    </source>
</evidence>
<feature type="transmembrane region" description="Helical" evidence="1">
    <location>
        <begin position="176"/>
        <end position="195"/>
    </location>
</feature>
<feature type="transmembrane region" description="Helical" evidence="1">
    <location>
        <begin position="20"/>
        <end position="38"/>
    </location>
</feature>
<evidence type="ECO:0000313" key="3">
    <source>
        <dbReference type="Proteomes" id="UP000430345"/>
    </source>
</evidence>
<keyword evidence="3" id="KW-1185">Reference proteome</keyword>
<evidence type="ECO:0000256" key="1">
    <source>
        <dbReference type="SAM" id="Phobius"/>
    </source>
</evidence>
<name>A0A6I1MJE9_9CLOT</name>
<keyword evidence="1" id="KW-0812">Transmembrane</keyword>
<keyword evidence="1" id="KW-1133">Transmembrane helix</keyword>
<organism evidence="2 3">
    <name type="scientific">Clostridium tarantellae</name>
    <dbReference type="NCBI Taxonomy" id="39493"/>
    <lineage>
        <taxon>Bacteria</taxon>
        <taxon>Bacillati</taxon>
        <taxon>Bacillota</taxon>
        <taxon>Clostridia</taxon>
        <taxon>Eubacteriales</taxon>
        <taxon>Clostridiaceae</taxon>
        <taxon>Clostridium</taxon>
    </lineage>
</organism>
<dbReference type="RefSeq" id="WP_152888242.1">
    <property type="nucleotide sequence ID" value="NZ_WHJC01000037.1"/>
</dbReference>
<sequence length="236" mass="27244">MEEKFLNIEHLKYVLKKGFWIIVLIIFISTSIGAYATYSKNSNLKLSYVTKTEIFIGNTPDMETMHTKEQLDSYNSIINYCIELAYMNNFSHQLVEKYNIQADAEIIQSGLSIIKNEKLPIVEISYTNSNTNEMIEILNAASKEFKESIKKIIERVHIKTLEEPIINTIYPTKKNFILPSFVVGLLLSLVLVFLLDYFDNRIKNKEEVENLINVVVIGEILEEDKKIIKGENNVHS</sequence>
<dbReference type="Proteomes" id="UP000430345">
    <property type="component" value="Unassembled WGS sequence"/>
</dbReference>
<accession>A0A6I1MJE9</accession>
<dbReference type="AlphaFoldDB" id="A0A6I1MJE9"/>
<protein>
    <recommendedName>
        <fullName evidence="4">Polysaccharide chain length determinant N-terminal domain-containing protein</fullName>
    </recommendedName>
</protein>
<comment type="caution">
    <text evidence="2">The sequence shown here is derived from an EMBL/GenBank/DDBJ whole genome shotgun (WGS) entry which is preliminary data.</text>
</comment>
<dbReference type="InterPro" id="IPR050445">
    <property type="entry name" value="Bact_polysacc_biosynth/exp"/>
</dbReference>
<dbReference type="GO" id="GO:0004713">
    <property type="term" value="F:protein tyrosine kinase activity"/>
    <property type="evidence" value="ECO:0007669"/>
    <property type="project" value="TreeGrafter"/>
</dbReference>
<keyword evidence="1" id="KW-0472">Membrane</keyword>
<gene>
    <name evidence="2" type="ORF">GBZ86_04730</name>
</gene>
<dbReference type="PANTHER" id="PTHR32309:SF13">
    <property type="entry name" value="FERRIC ENTEROBACTIN TRANSPORT PROTEIN FEPE"/>
    <property type="match status" value="1"/>
</dbReference>